<accession>A0ABN0VLR6</accession>
<dbReference type="InterPro" id="IPR036249">
    <property type="entry name" value="Thioredoxin-like_sf"/>
</dbReference>
<evidence type="ECO:0000313" key="1">
    <source>
        <dbReference type="EMBL" id="GAA0310675.1"/>
    </source>
</evidence>
<evidence type="ECO:0008006" key="3">
    <source>
        <dbReference type="Google" id="ProtNLM"/>
    </source>
</evidence>
<dbReference type="Pfam" id="PF05768">
    <property type="entry name" value="Glrx-like"/>
    <property type="match status" value="1"/>
</dbReference>
<dbReference type="Gene3D" id="3.40.30.10">
    <property type="entry name" value="Glutaredoxin"/>
    <property type="match status" value="1"/>
</dbReference>
<dbReference type="InterPro" id="IPR008554">
    <property type="entry name" value="Glutaredoxin-like"/>
</dbReference>
<dbReference type="Proteomes" id="UP001501787">
    <property type="component" value="Unassembled WGS sequence"/>
</dbReference>
<dbReference type="EMBL" id="BAAAFR010000001">
    <property type="protein sequence ID" value="GAA0310675.1"/>
    <property type="molecule type" value="Genomic_DNA"/>
</dbReference>
<protein>
    <recommendedName>
        <fullName evidence="3">Thioredoxin family protein</fullName>
    </recommendedName>
</protein>
<dbReference type="SUPFAM" id="SSF52833">
    <property type="entry name" value="Thioredoxin-like"/>
    <property type="match status" value="1"/>
</dbReference>
<dbReference type="RefSeq" id="WP_201503991.1">
    <property type="nucleotide sequence ID" value="NZ_BAAAFR010000001.1"/>
</dbReference>
<keyword evidence="2" id="KW-1185">Reference proteome</keyword>
<gene>
    <name evidence="1" type="ORF">GCM10009129_04960</name>
</gene>
<organism evidence="1 2">
    <name type="scientific">Psychrobacter aestuarii</name>
    <dbReference type="NCBI Taxonomy" id="556327"/>
    <lineage>
        <taxon>Bacteria</taxon>
        <taxon>Pseudomonadati</taxon>
        <taxon>Pseudomonadota</taxon>
        <taxon>Gammaproteobacteria</taxon>
        <taxon>Moraxellales</taxon>
        <taxon>Moraxellaceae</taxon>
        <taxon>Psychrobacter</taxon>
    </lineage>
</organism>
<proteinExistence type="predicted"/>
<name>A0ABN0VLR6_9GAMM</name>
<comment type="caution">
    <text evidence="1">The sequence shown here is derived from an EMBL/GenBank/DDBJ whole genome shotgun (WGS) entry which is preliminary data.</text>
</comment>
<sequence length="105" mass="11665">MHTANDTTQDIHALREQMMIAKPVLKDAASDWWLLGTVGCHLCDHAAGALAQLAAVYPRTYTYVDIADFDEDLMLVFAEQIPVILTPTARLDYPFSVMDLQSLLA</sequence>
<reference evidence="1 2" key="1">
    <citation type="journal article" date="2019" name="Int. J. Syst. Evol. Microbiol.">
        <title>The Global Catalogue of Microorganisms (GCM) 10K type strain sequencing project: providing services to taxonomists for standard genome sequencing and annotation.</title>
        <authorList>
            <consortium name="The Broad Institute Genomics Platform"/>
            <consortium name="The Broad Institute Genome Sequencing Center for Infectious Disease"/>
            <person name="Wu L."/>
            <person name="Ma J."/>
        </authorList>
    </citation>
    <scope>NUCLEOTIDE SEQUENCE [LARGE SCALE GENOMIC DNA]</scope>
    <source>
        <strain evidence="1 2">JCM 16343</strain>
    </source>
</reference>
<evidence type="ECO:0000313" key="2">
    <source>
        <dbReference type="Proteomes" id="UP001501787"/>
    </source>
</evidence>